<name>A0A380KZW6_9STRE</name>
<dbReference type="PROSITE" id="PS00708">
    <property type="entry name" value="PRO_ENDOPEP_SER"/>
    <property type="match status" value="1"/>
</dbReference>
<dbReference type="AlphaFoldDB" id="A0A380KZW6"/>
<dbReference type="Proteomes" id="UP000254634">
    <property type="component" value="Unassembled WGS sequence"/>
</dbReference>
<sequence length="406" mass="45342">MKKDQAILKRQASKIKFRNKDMDFILNWVMGISQIVGMSAAEVLQVVEPVRDGNPRDWRQAFEEHASVCQSKAHQAENQGFLRPASQEYFAACYSLRAALQFSDPTLPDFMEHYQEMEANFLKGAKLRSLPLREVSFPYEGQELPAYLLESKELAAPTLLVIGGGDTGRVDLFYFMGLAAWENGYQVLMVDLPGQGSNPARGLTFTVDAGRAISAILDSYQAPSEQLAIMGFSGGGYFTAQAVEKDSRIKAWIASTPIYDIKAVFERSFKAALTLPKPLLRLGCKVISNFNEAADVNLKKYAWQFGVTDFSQAVDKVLKEAQTVALEQIKVPSLFLLGSGESSELSRQAREIEQNLQEAQISVTVQEFDLASAADAHCQVNNLRLLHNTVLDWLDKIFKQNHEERK</sequence>
<feature type="transmembrane region" description="Helical" evidence="2">
    <location>
        <begin position="24"/>
        <end position="47"/>
    </location>
</feature>
<dbReference type="RefSeq" id="WP_018370826.1">
    <property type="nucleotide sequence ID" value="NZ_UHFR01000005.1"/>
</dbReference>
<evidence type="ECO:0000259" key="3">
    <source>
        <dbReference type="Pfam" id="PF12146"/>
    </source>
</evidence>
<dbReference type="Gene3D" id="3.40.50.1820">
    <property type="entry name" value="alpha/beta hydrolase"/>
    <property type="match status" value="1"/>
</dbReference>
<dbReference type="EMBL" id="UHFR01000005">
    <property type="protein sequence ID" value="SUN77544.1"/>
    <property type="molecule type" value="Genomic_DNA"/>
</dbReference>
<evidence type="ECO:0000256" key="1">
    <source>
        <dbReference type="ARBA" id="ARBA00022801"/>
    </source>
</evidence>
<feature type="domain" description="Serine aminopeptidase S33" evidence="3">
    <location>
        <begin position="182"/>
        <end position="276"/>
    </location>
</feature>
<keyword evidence="1 4" id="KW-0378">Hydrolase</keyword>
<dbReference type="PANTHER" id="PTHR22946:SF12">
    <property type="entry name" value="CONIDIAL PIGMENT BIOSYNTHESIS PROTEIN AYG1 (AFU_ORTHOLOGUE AFUA_2G17550)"/>
    <property type="match status" value="1"/>
</dbReference>
<proteinExistence type="predicted"/>
<dbReference type="SUPFAM" id="SSF53474">
    <property type="entry name" value="alpha/beta-Hydrolases"/>
    <property type="match status" value="1"/>
</dbReference>
<organism evidence="4 5">
    <name type="scientific">Streptococcus massiliensis</name>
    <dbReference type="NCBI Taxonomy" id="313439"/>
    <lineage>
        <taxon>Bacteria</taxon>
        <taxon>Bacillati</taxon>
        <taxon>Bacillota</taxon>
        <taxon>Bacilli</taxon>
        <taxon>Lactobacillales</taxon>
        <taxon>Streptococcaceae</taxon>
        <taxon>Streptococcus</taxon>
    </lineage>
</organism>
<keyword evidence="2" id="KW-1133">Transmembrane helix</keyword>
<keyword evidence="2" id="KW-0472">Membrane</keyword>
<dbReference type="InterPro" id="IPR002471">
    <property type="entry name" value="Pept_S9_AS"/>
</dbReference>
<dbReference type="OrthoDB" id="9812921at2"/>
<dbReference type="STRING" id="1123307.GCA_000380065_00144"/>
<dbReference type="Gene3D" id="1.20.1440.110">
    <property type="entry name" value="acylaminoacyl peptidase"/>
    <property type="match status" value="1"/>
</dbReference>
<accession>A0A380KZW6</accession>
<keyword evidence="5" id="KW-1185">Reference proteome</keyword>
<gene>
    <name evidence="4" type="ORF">NCTC13765_02071</name>
</gene>
<dbReference type="InterPro" id="IPR050261">
    <property type="entry name" value="FrsA_esterase"/>
</dbReference>
<reference evidence="4" key="1">
    <citation type="submission" date="2018-06" db="EMBL/GenBank/DDBJ databases">
        <authorList>
            <consortium name="Pathogen Informatics"/>
            <person name="Doyle S."/>
        </authorList>
    </citation>
    <scope>NUCLEOTIDE SEQUENCE [LARGE SCALE GENOMIC DNA]</scope>
    <source>
        <strain evidence="4">NCTC13765</strain>
    </source>
</reference>
<dbReference type="GO" id="GO:0006508">
    <property type="term" value="P:proteolysis"/>
    <property type="evidence" value="ECO:0007669"/>
    <property type="project" value="InterPro"/>
</dbReference>
<protein>
    <submittedName>
        <fullName evidence="4">Alpha/beta fold family hydrolase</fullName>
    </submittedName>
</protein>
<dbReference type="PANTHER" id="PTHR22946">
    <property type="entry name" value="DIENELACTONE HYDROLASE DOMAIN-CONTAINING PROTEIN-RELATED"/>
    <property type="match status" value="1"/>
</dbReference>
<dbReference type="InterPro" id="IPR022742">
    <property type="entry name" value="Hydrolase_4"/>
</dbReference>
<evidence type="ECO:0000313" key="5">
    <source>
        <dbReference type="Proteomes" id="UP000254634"/>
    </source>
</evidence>
<dbReference type="GO" id="GO:0004252">
    <property type="term" value="F:serine-type endopeptidase activity"/>
    <property type="evidence" value="ECO:0007669"/>
    <property type="project" value="InterPro"/>
</dbReference>
<keyword evidence="2" id="KW-0812">Transmembrane</keyword>
<dbReference type="Pfam" id="PF12146">
    <property type="entry name" value="Hydrolase_4"/>
    <property type="match status" value="1"/>
</dbReference>
<evidence type="ECO:0000256" key="2">
    <source>
        <dbReference type="SAM" id="Phobius"/>
    </source>
</evidence>
<evidence type="ECO:0000313" key="4">
    <source>
        <dbReference type="EMBL" id="SUN77544.1"/>
    </source>
</evidence>
<dbReference type="InterPro" id="IPR029058">
    <property type="entry name" value="AB_hydrolase_fold"/>
</dbReference>